<comment type="caution">
    <text evidence="1">The sequence shown here is derived from an EMBL/GenBank/DDBJ whole genome shotgun (WGS) entry which is preliminary data.</text>
</comment>
<dbReference type="AlphaFoldDB" id="A0A4S8JDC9"/>
<sequence>MTLLCKLLAAKFDLLYEESLENRNSWNLENRNSCGIISALPLTTIFLQFCKPGNFNGILSINNTDTC</sequence>
<evidence type="ECO:0000313" key="1">
    <source>
        <dbReference type="EMBL" id="THU59379.1"/>
    </source>
</evidence>
<dbReference type="Proteomes" id="UP000317650">
    <property type="component" value="Chromosome 7"/>
</dbReference>
<dbReference type="EMBL" id="PYDT01000005">
    <property type="protein sequence ID" value="THU59379.1"/>
    <property type="molecule type" value="Genomic_DNA"/>
</dbReference>
<organism evidence="1 2">
    <name type="scientific">Musa balbisiana</name>
    <name type="common">Banana</name>
    <dbReference type="NCBI Taxonomy" id="52838"/>
    <lineage>
        <taxon>Eukaryota</taxon>
        <taxon>Viridiplantae</taxon>
        <taxon>Streptophyta</taxon>
        <taxon>Embryophyta</taxon>
        <taxon>Tracheophyta</taxon>
        <taxon>Spermatophyta</taxon>
        <taxon>Magnoliopsida</taxon>
        <taxon>Liliopsida</taxon>
        <taxon>Zingiberales</taxon>
        <taxon>Musaceae</taxon>
        <taxon>Musa</taxon>
    </lineage>
</organism>
<gene>
    <name evidence="1" type="ORF">C4D60_Mb07t01560</name>
</gene>
<accession>A0A4S8JDC9</accession>
<evidence type="ECO:0000313" key="2">
    <source>
        <dbReference type="Proteomes" id="UP000317650"/>
    </source>
</evidence>
<reference evidence="1 2" key="1">
    <citation type="journal article" date="2019" name="Nat. Plants">
        <title>Genome sequencing of Musa balbisiana reveals subgenome evolution and function divergence in polyploid bananas.</title>
        <authorList>
            <person name="Yao X."/>
        </authorList>
    </citation>
    <scope>NUCLEOTIDE SEQUENCE [LARGE SCALE GENOMIC DNA]</scope>
    <source>
        <strain evidence="2">cv. DH-PKW</strain>
        <tissue evidence="1">Leaves</tissue>
    </source>
</reference>
<name>A0A4S8JDC9_MUSBA</name>
<keyword evidence="2" id="KW-1185">Reference proteome</keyword>
<proteinExistence type="predicted"/>
<protein>
    <submittedName>
        <fullName evidence="1">Uncharacterized protein</fullName>
    </submittedName>
</protein>